<proteinExistence type="predicted"/>
<dbReference type="Pfam" id="PF12802">
    <property type="entry name" value="MarR_2"/>
    <property type="match status" value="1"/>
</dbReference>
<dbReference type="GO" id="GO:0006950">
    <property type="term" value="P:response to stress"/>
    <property type="evidence" value="ECO:0007669"/>
    <property type="project" value="TreeGrafter"/>
</dbReference>
<protein>
    <submittedName>
        <fullName evidence="2">DNA-binding MarR family transcriptional regulator</fullName>
    </submittedName>
</protein>
<dbReference type="EMBL" id="JADBEB010000001">
    <property type="protein sequence ID" value="MBE1486185.1"/>
    <property type="molecule type" value="Genomic_DNA"/>
</dbReference>
<name>A0A927M3M0_9ACTN</name>
<feature type="domain" description="HTH marR-type" evidence="1">
    <location>
        <begin position="15"/>
        <end position="154"/>
    </location>
</feature>
<comment type="caution">
    <text evidence="2">The sequence shown here is derived from an EMBL/GenBank/DDBJ whole genome shotgun (WGS) entry which is preliminary data.</text>
</comment>
<accession>A0A927M3M0</accession>
<dbReference type="Gene3D" id="1.10.10.10">
    <property type="entry name" value="Winged helix-like DNA-binding domain superfamily/Winged helix DNA-binding domain"/>
    <property type="match status" value="1"/>
</dbReference>
<dbReference type="GO" id="GO:0003700">
    <property type="term" value="F:DNA-binding transcription factor activity"/>
    <property type="evidence" value="ECO:0007669"/>
    <property type="project" value="InterPro"/>
</dbReference>
<organism evidence="2 3">
    <name type="scientific">Plantactinospora soyae</name>
    <dbReference type="NCBI Taxonomy" id="1544732"/>
    <lineage>
        <taxon>Bacteria</taxon>
        <taxon>Bacillati</taxon>
        <taxon>Actinomycetota</taxon>
        <taxon>Actinomycetes</taxon>
        <taxon>Micromonosporales</taxon>
        <taxon>Micromonosporaceae</taxon>
        <taxon>Plantactinospora</taxon>
    </lineage>
</organism>
<dbReference type="InterPro" id="IPR036390">
    <property type="entry name" value="WH_DNA-bd_sf"/>
</dbReference>
<gene>
    <name evidence="2" type="ORF">H4W31_001823</name>
</gene>
<evidence type="ECO:0000259" key="1">
    <source>
        <dbReference type="PROSITE" id="PS50995"/>
    </source>
</evidence>
<dbReference type="SUPFAM" id="SSF46785">
    <property type="entry name" value="Winged helix' DNA-binding domain"/>
    <property type="match status" value="1"/>
</dbReference>
<dbReference type="PANTHER" id="PTHR33164:SF103">
    <property type="entry name" value="REGULATORY PROTEIN MARR"/>
    <property type="match status" value="1"/>
</dbReference>
<dbReference type="InterPro" id="IPR000835">
    <property type="entry name" value="HTH_MarR-typ"/>
</dbReference>
<dbReference type="PROSITE" id="PS50995">
    <property type="entry name" value="HTH_MARR_2"/>
    <property type="match status" value="1"/>
</dbReference>
<keyword evidence="3" id="KW-1185">Reference proteome</keyword>
<dbReference type="RefSeq" id="WP_318783103.1">
    <property type="nucleotide sequence ID" value="NZ_JADBEB010000001.1"/>
</dbReference>
<reference evidence="2" key="1">
    <citation type="submission" date="2020-10" db="EMBL/GenBank/DDBJ databases">
        <title>Sequencing the genomes of 1000 actinobacteria strains.</title>
        <authorList>
            <person name="Klenk H.-P."/>
        </authorList>
    </citation>
    <scope>NUCLEOTIDE SEQUENCE</scope>
    <source>
        <strain evidence="2">DSM 46832</strain>
    </source>
</reference>
<dbReference type="InterPro" id="IPR039422">
    <property type="entry name" value="MarR/SlyA-like"/>
</dbReference>
<sequence length="161" mass="17566">MKRVMDADETVLREARALVPVLYQLGRVMRLQGVDEAGLGQLPPSELEVLRYVLETPGVSVSTLARDLGLHASNVSATVRALVARELIRREPDPNDRRAVRLQPTVDAAHGSARIEDSWARIFAAALDDLTDEQRTAVASAAPALGALAERLRVRRVAERG</sequence>
<dbReference type="AlphaFoldDB" id="A0A927M3M0"/>
<dbReference type="InterPro" id="IPR036388">
    <property type="entry name" value="WH-like_DNA-bd_sf"/>
</dbReference>
<dbReference type="PANTHER" id="PTHR33164">
    <property type="entry name" value="TRANSCRIPTIONAL REGULATOR, MARR FAMILY"/>
    <property type="match status" value="1"/>
</dbReference>
<dbReference type="GO" id="GO:0003677">
    <property type="term" value="F:DNA binding"/>
    <property type="evidence" value="ECO:0007669"/>
    <property type="project" value="UniProtKB-KW"/>
</dbReference>
<dbReference type="SMART" id="SM00347">
    <property type="entry name" value="HTH_MARR"/>
    <property type="match status" value="1"/>
</dbReference>
<evidence type="ECO:0000313" key="2">
    <source>
        <dbReference type="EMBL" id="MBE1486185.1"/>
    </source>
</evidence>
<evidence type="ECO:0000313" key="3">
    <source>
        <dbReference type="Proteomes" id="UP000649753"/>
    </source>
</evidence>
<keyword evidence="2" id="KW-0238">DNA-binding</keyword>
<dbReference type="Proteomes" id="UP000649753">
    <property type="component" value="Unassembled WGS sequence"/>
</dbReference>